<evidence type="ECO:0000259" key="1">
    <source>
        <dbReference type="Pfam" id="PF00149"/>
    </source>
</evidence>
<keyword evidence="3" id="KW-1185">Reference proteome</keyword>
<organism evidence="2 3">
    <name type="scientific">Plasmodium relictum</name>
    <dbReference type="NCBI Taxonomy" id="85471"/>
    <lineage>
        <taxon>Eukaryota</taxon>
        <taxon>Sar</taxon>
        <taxon>Alveolata</taxon>
        <taxon>Apicomplexa</taxon>
        <taxon>Aconoidasida</taxon>
        <taxon>Haemosporida</taxon>
        <taxon>Plasmodiidae</taxon>
        <taxon>Plasmodium</taxon>
        <taxon>Plasmodium (Haemamoeba)</taxon>
    </lineage>
</organism>
<dbReference type="Pfam" id="PF00149">
    <property type="entry name" value="Metallophos"/>
    <property type="match status" value="1"/>
</dbReference>
<dbReference type="OMA" id="GPIWYRG"/>
<dbReference type="EC" id="3.1.3.16" evidence="2"/>
<dbReference type="AlphaFoldDB" id="A0A1J1H8D2"/>
<dbReference type="Proteomes" id="UP000220158">
    <property type="component" value="Chromosome 12"/>
</dbReference>
<reference evidence="2 3" key="1">
    <citation type="submission" date="2015-04" db="EMBL/GenBank/DDBJ databases">
        <authorList>
            <consortium name="Pathogen Informatics"/>
        </authorList>
    </citation>
    <scope>NUCLEOTIDE SEQUENCE [LARGE SCALE GENOMIC DNA]</scope>
    <source>
        <strain evidence="2 3">SGS1</strain>
    </source>
</reference>
<accession>A0A1J1H8D2</accession>
<dbReference type="SUPFAM" id="SSF56300">
    <property type="entry name" value="Metallo-dependent phosphatases"/>
    <property type="match status" value="1"/>
</dbReference>
<protein>
    <submittedName>
        <fullName evidence="2">Shewanella-like protein phosphatase 1, putative</fullName>
        <ecNumber evidence="2">3.1.3.16</ecNumber>
    </submittedName>
</protein>
<dbReference type="InterPro" id="IPR029052">
    <property type="entry name" value="Metallo-depent_PP-like"/>
</dbReference>
<dbReference type="PANTHER" id="PTHR46546:SF4">
    <property type="entry name" value="SHEWANELLA-LIKE PROTEIN PHOSPHATASE 1"/>
    <property type="match status" value="1"/>
</dbReference>
<dbReference type="KEGG" id="prel:PRELSG_1211600"/>
<evidence type="ECO:0000313" key="2">
    <source>
        <dbReference type="EMBL" id="CRH01232.1"/>
    </source>
</evidence>
<dbReference type="EMBL" id="LN835307">
    <property type="protein sequence ID" value="CRH01232.1"/>
    <property type="molecule type" value="Genomic_DNA"/>
</dbReference>
<proteinExistence type="predicted"/>
<dbReference type="OrthoDB" id="5976022at2759"/>
<gene>
    <name evidence="2" type="primary">SHLP1</name>
    <name evidence="2" type="ORF">PRELSG_1211600</name>
</gene>
<feature type="domain" description="Calcineurin-like phosphoesterase" evidence="1">
    <location>
        <begin position="59"/>
        <end position="277"/>
    </location>
</feature>
<name>A0A1J1H8D2_PLARL</name>
<dbReference type="GeneID" id="39737360"/>
<keyword evidence="2" id="KW-0378">Hydrolase</keyword>
<sequence>MVIEEKICIFLLIYILIIKEIGSSNYLKNDFLFKNLAINKKNLDSSYFYNYDNLKWDGKVIAIGDIHGDIEGLKLILKHSNLIDENDEWSGENVLLIQVGDILDRGIYGPLIYDYLFQLQKKAIIKNSKIILILGNHEQLNLCGYFDYVNEKEIQLFFENNYDYRLFSFNNKKGNYFKKLIKLPSIVKVNNAIFTHAGISKKMSQFSINLINLKTRLQIENKCKMLKYDNYNYLNNDSVLWNDDISYKVKFNHHEGCHELFEILKKYNANYLIVGHTKQISHEIGSFCDKKYFLIDTGMSLFMNNDQSHPNYLIIEKGKFKSIHLVIEHRNKKNKKECSREIQLHSPREKKLCIYVKQTDF</sequence>
<dbReference type="InterPro" id="IPR004843">
    <property type="entry name" value="Calcineurin-like_PHP"/>
</dbReference>
<dbReference type="RefSeq" id="XP_028534233.1">
    <property type="nucleotide sequence ID" value="XM_028677888.1"/>
</dbReference>
<dbReference type="VEuPathDB" id="PlasmoDB:PRELSG_1211600"/>
<dbReference type="GO" id="GO:0004722">
    <property type="term" value="F:protein serine/threonine phosphatase activity"/>
    <property type="evidence" value="ECO:0007669"/>
    <property type="project" value="UniProtKB-EC"/>
</dbReference>
<evidence type="ECO:0000313" key="3">
    <source>
        <dbReference type="Proteomes" id="UP000220158"/>
    </source>
</evidence>
<dbReference type="Gene3D" id="3.60.21.10">
    <property type="match status" value="1"/>
</dbReference>
<dbReference type="PANTHER" id="PTHR46546">
    <property type="entry name" value="SHEWANELLA-LIKE PROTEIN PHOSPHATASE 1"/>
    <property type="match status" value="1"/>
</dbReference>